<evidence type="ECO:0000259" key="1">
    <source>
        <dbReference type="Pfam" id="PF03796"/>
    </source>
</evidence>
<dbReference type="InterPro" id="IPR027417">
    <property type="entry name" value="P-loop_NTPase"/>
</dbReference>
<dbReference type="EMBL" id="JAGJCF010000010">
    <property type="protein sequence ID" value="MBP0616819.1"/>
    <property type="molecule type" value="Genomic_DNA"/>
</dbReference>
<keyword evidence="3" id="KW-1185">Reference proteome</keyword>
<dbReference type="Proteomes" id="UP000678276">
    <property type="component" value="Unassembled WGS sequence"/>
</dbReference>
<feature type="domain" description="SF4 helicase" evidence="1">
    <location>
        <begin position="140"/>
        <end position="209"/>
    </location>
</feature>
<protein>
    <submittedName>
        <fullName evidence="2">AAA family ATPase</fullName>
    </submittedName>
</protein>
<accession>A0ABS4BKX8</accession>
<dbReference type="NCBIfam" id="NF004629">
    <property type="entry name" value="PRK05973.1"/>
    <property type="match status" value="1"/>
</dbReference>
<gene>
    <name evidence="2" type="ORF">J6595_14630</name>
</gene>
<evidence type="ECO:0000313" key="2">
    <source>
        <dbReference type="EMBL" id="MBP0616819.1"/>
    </source>
</evidence>
<dbReference type="PANTHER" id="PTHR30153">
    <property type="entry name" value="REPLICATIVE DNA HELICASE DNAB"/>
    <property type="match status" value="1"/>
</dbReference>
<dbReference type="InterPro" id="IPR007694">
    <property type="entry name" value="DNA_helicase_DnaB-like_C"/>
</dbReference>
<evidence type="ECO:0000313" key="3">
    <source>
        <dbReference type="Proteomes" id="UP000678276"/>
    </source>
</evidence>
<sequence length="238" mass="26014">MKLSLPIFRLKRQARLLSREAAIPLHEALDRLARREGFRSWSLLAAEASRLRPGERLLPRFAPGDLALLAARPGHGKTLLGLELAVAAVRAGRSAFFFTLEETEAGISQRLRSLGLGSEAARLVVDTSDDIAAGFMIDRMGAAPRPALAVIDYLQLLDQQRRKPQLSVQVRQLHDFAAATGATVVAISQIDRAFEDRGRKMPEPSDIRQPNPLDLGLFSTACFLHDGEVRFGAMNAAA</sequence>
<name>A0ABS4BKX8_9HYPH</name>
<dbReference type="RefSeq" id="WP_209595303.1">
    <property type="nucleotide sequence ID" value="NZ_JAGJCF010000010.1"/>
</dbReference>
<proteinExistence type="predicted"/>
<dbReference type="Pfam" id="PF03796">
    <property type="entry name" value="DnaB_C"/>
    <property type="match status" value="2"/>
</dbReference>
<dbReference type="PANTHER" id="PTHR30153:SF2">
    <property type="entry name" value="REPLICATIVE DNA HELICASE"/>
    <property type="match status" value="1"/>
</dbReference>
<reference evidence="2 3" key="1">
    <citation type="submission" date="2021-04" db="EMBL/GenBank/DDBJ databases">
        <title>Whole genome sequence of Jiella sp. KSK16Y-1.</title>
        <authorList>
            <person name="Tuo L."/>
        </authorList>
    </citation>
    <scope>NUCLEOTIDE SEQUENCE [LARGE SCALE GENOMIC DNA]</scope>
    <source>
        <strain evidence="2 3">KSK16Y-1</strain>
    </source>
</reference>
<dbReference type="Gene3D" id="3.40.50.300">
    <property type="entry name" value="P-loop containing nucleotide triphosphate hydrolases"/>
    <property type="match status" value="2"/>
</dbReference>
<organism evidence="2 3">
    <name type="scientific">Jiella mangrovi</name>
    <dbReference type="NCBI Taxonomy" id="2821407"/>
    <lineage>
        <taxon>Bacteria</taxon>
        <taxon>Pseudomonadati</taxon>
        <taxon>Pseudomonadota</taxon>
        <taxon>Alphaproteobacteria</taxon>
        <taxon>Hyphomicrobiales</taxon>
        <taxon>Aurantimonadaceae</taxon>
        <taxon>Jiella</taxon>
    </lineage>
</organism>
<feature type="domain" description="SF4 helicase" evidence="1">
    <location>
        <begin position="61"/>
        <end position="111"/>
    </location>
</feature>
<dbReference type="SUPFAM" id="SSF52540">
    <property type="entry name" value="P-loop containing nucleoside triphosphate hydrolases"/>
    <property type="match status" value="1"/>
</dbReference>
<comment type="caution">
    <text evidence="2">The sequence shown here is derived from an EMBL/GenBank/DDBJ whole genome shotgun (WGS) entry which is preliminary data.</text>
</comment>